<gene>
    <name evidence="2" type="ORF">R3P38DRAFT_2526165</name>
</gene>
<comment type="caution">
    <text evidence="2">The sequence shown here is derived from an EMBL/GenBank/DDBJ whole genome shotgun (WGS) entry which is preliminary data.</text>
</comment>
<evidence type="ECO:0000313" key="3">
    <source>
        <dbReference type="Proteomes" id="UP001362999"/>
    </source>
</evidence>
<feature type="region of interest" description="Disordered" evidence="1">
    <location>
        <begin position="178"/>
        <end position="200"/>
    </location>
</feature>
<dbReference type="AlphaFoldDB" id="A0AAW0BNI0"/>
<organism evidence="2 3">
    <name type="scientific">Favolaschia claudopus</name>
    <dbReference type="NCBI Taxonomy" id="2862362"/>
    <lineage>
        <taxon>Eukaryota</taxon>
        <taxon>Fungi</taxon>
        <taxon>Dikarya</taxon>
        <taxon>Basidiomycota</taxon>
        <taxon>Agaricomycotina</taxon>
        <taxon>Agaricomycetes</taxon>
        <taxon>Agaricomycetidae</taxon>
        <taxon>Agaricales</taxon>
        <taxon>Marasmiineae</taxon>
        <taxon>Mycenaceae</taxon>
        <taxon>Favolaschia</taxon>
    </lineage>
</organism>
<keyword evidence="3" id="KW-1185">Reference proteome</keyword>
<evidence type="ECO:0000256" key="1">
    <source>
        <dbReference type="SAM" id="MobiDB-lite"/>
    </source>
</evidence>
<name>A0AAW0BNI0_9AGAR</name>
<protein>
    <submittedName>
        <fullName evidence="2">Uncharacterized protein</fullName>
    </submittedName>
</protein>
<accession>A0AAW0BNI0</accession>
<evidence type="ECO:0000313" key="2">
    <source>
        <dbReference type="EMBL" id="KAK7027829.1"/>
    </source>
</evidence>
<reference evidence="2 3" key="1">
    <citation type="journal article" date="2024" name="J Genomics">
        <title>Draft genome sequencing and assembly of Favolaschia claudopus CIRM-BRFM 2984 isolated from oak limbs.</title>
        <authorList>
            <person name="Navarro D."/>
            <person name="Drula E."/>
            <person name="Chaduli D."/>
            <person name="Cazenave R."/>
            <person name="Ahrendt S."/>
            <person name="Wang J."/>
            <person name="Lipzen A."/>
            <person name="Daum C."/>
            <person name="Barry K."/>
            <person name="Grigoriev I.V."/>
            <person name="Favel A."/>
            <person name="Rosso M.N."/>
            <person name="Martin F."/>
        </authorList>
    </citation>
    <scope>NUCLEOTIDE SEQUENCE [LARGE SCALE GENOMIC DNA]</scope>
    <source>
        <strain evidence="2 3">CIRM-BRFM 2984</strain>
    </source>
</reference>
<dbReference type="EMBL" id="JAWWNJ010000029">
    <property type="protein sequence ID" value="KAK7027829.1"/>
    <property type="molecule type" value="Genomic_DNA"/>
</dbReference>
<dbReference type="Proteomes" id="UP001362999">
    <property type="component" value="Unassembled WGS sequence"/>
</dbReference>
<proteinExistence type="predicted"/>
<sequence length="200" mass="22667">MTSLTITCPTGALQHYCREAYLALDAQKRAFLAHYPDAHYPCETSVFSAVTLLRGDARIPDDIAQRIDGRSWIILTPFGTYDFRRGGQIILWDFGLVMPCPSGAPILIPAFVRHSFVRIQQGETRYVLLQWAGAGIRRFFENGKTLDEDFAVKATREEYQLRESTRRLSHLTSLDNFPKATSLPTGDLEFPYRGENPPPQ</sequence>